<name>A0A1M7QJX0_9BACI</name>
<reference evidence="1 2" key="1">
    <citation type="submission" date="2016-11" db="EMBL/GenBank/DDBJ databases">
        <authorList>
            <person name="Jaros S."/>
            <person name="Januszkiewicz K."/>
            <person name="Wedrychowicz H."/>
        </authorList>
    </citation>
    <scope>NUCLEOTIDE SEQUENCE [LARGE SCALE GENOMIC DNA]</scope>
    <source>
        <strain evidence="1 2">CGMCC 1.10681</strain>
    </source>
</reference>
<evidence type="ECO:0000313" key="1">
    <source>
        <dbReference type="EMBL" id="SHN31133.1"/>
    </source>
</evidence>
<protein>
    <submittedName>
        <fullName evidence="1">Uncharacterized protein</fullName>
    </submittedName>
</protein>
<accession>A0A1M7QJX0</accession>
<evidence type="ECO:0000313" key="2">
    <source>
        <dbReference type="Proteomes" id="UP000184184"/>
    </source>
</evidence>
<dbReference type="PROSITE" id="PS51257">
    <property type="entry name" value="PROKAR_LIPOPROTEIN"/>
    <property type="match status" value="1"/>
</dbReference>
<dbReference type="EMBL" id="FRCZ01000007">
    <property type="protein sequence ID" value="SHN31133.1"/>
    <property type="molecule type" value="Genomic_DNA"/>
</dbReference>
<dbReference type="RefSeq" id="WP_073202874.1">
    <property type="nucleotide sequence ID" value="NZ_FRCZ01000007.1"/>
</dbReference>
<sequence>MKILSRSLILLILITGVLVGCASGESDSSSGTDKEKGEGSNLDGKKYNIIGEEVFTDFVEERYDGLEIKFISAGYVSQIPEELHERYFIVDSFDHLLVELEITNTTDRPISFYPINLTSKPVDDWSDDEELSDSFINTATDIHLKDNDDDEFDEQMNFLEKYKLLANAEHTHWPQSTVRGLHLISFREEDVSGNVFLHSNTLEGELMFELEPIEESWYFSDVGFSVDYENYDDEYDKYH</sequence>
<organism evidence="1 2">
    <name type="scientific">Gracilibacillus kekensis</name>
    <dbReference type="NCBI Taxonomy" id="1027249"/>
    <lineage>
        <taxon>Bacteria</taxon>
        <taxon>Bacillati</taxon>
        <taxon>Bacillota</taxon>
        <taxon>Bacilli</taxon>
        <taxon>Bacillales</taxon>
        <taxon>Bacillaceae</taxon>
        <taxon>Gracilibacillus</taxon>
    </lineage>
</organism>
<proteinExistence type="predicted"/>
<gene>
    <name evidence="1" type="ORF">SAMN05216179_3241</name>
</gene>
<dbReference type="OrthoDB" id="9968665at2"/>
<dbReference type="Proteomes" id="UP000184184">
    <property type="component" value="Unassembled WGS sequence"/>
</dbReference>
<dbReference type="AlphaFoldDB" id="A0A1M7QJX0"/>
<keyword evidence="2" id="KW-1185">Reference proteome</keyword>